<dbReference type="Pfam" id="PF06355">
    <property type="entry name" value="Aegerolysin"/>
    <property type="match status" value="1"/>
</dbReference>
<evidence type="ECO:0000313" key="3">
    <source>
        <dbReference type="Proteomes" id="UP000297777"/>
    </source>
</evidence>
<evidence type="ECO:0008006" key="4">
    <source>
        <dbReference type="Google" id="ProtNLM"/>
    </source>
</evidence>
<dbReference type="InterPro" id="IPR009413">
    <property type="entry name" value="Aegerolysin-typ"/>
</dbReference>
<evidence type="ECO:0000256" key="1">
    <source>
        <dbReference type="ARBA" id="ARBA00010795"/>
    </source>
</evidence>
<dbReference type="Gene3D" id="2.60.270.50">
    <property type="match status" value="1"/>
</dbReference>
<protein>
    <recommendedName>
        <fullName evidence="4">Asp-hemolysin</fullName>
    </recommendedName>
</protein>
<dbReference type="OrthoDB" id="2727348at2759"/>
<reference evidence="2 3" key="1">
    <citation type="submission" date="2017-12" db="EMBL/GenBank/DDBJ databases">
        <title>Comparative genomics of Botrytis spp.</title>
        <authorList>
            <person name="Valero-Jimenez C.A."/>
            <person name="Tapia P."/>
            <person name="Veloso J."/>
            <person name="Silva-Moreno E."/>
            <person name="Staats M."/>
            <person name="Valdes J.H."/>
            <person name="Van Kan J.A.L."/>
        </authorList>
    </citation>
    <scope>NUCLEOTIDE SEQUENCE [LARGE SCALE GENOMIC DNA]</scope>
    <source>
        <strain evidence="2 3">Bt9001</strain>
    </source>
</reference>
<comment type="similarity">
    <text evidence="1">Belongs to the aegerolysin family.</text>
</comment>
<dbReference type="EMBL" id="PQXH01000137">
    <property type="protein sequence ID" value="TGO10380.1"/>
    <property type="molecule type" value="Genomic_DNA"/>
</dbReference>
<dbReference type="AlphaFoldDB" id="A0A4Z1EFR7"/>
<comment type="caution">
    <text evidence="2">The sequence shown here is derived from an EMBL/GenBank/DDBJ whole genome shotgun (WGS) entry which is preliminary data.</text>
</comment>
<proteinExistence type="inferred from homology"/>
<organism evidence="2 3">
    <name type="scientific">Botrytis tulipae</name>
    <dbReference type="NCBI Taxonomy" id="87230"/>
    <lineage>
        <taxon>Eukaryota</taxon>
        <taxon>Fungi</taxon>
        <taxon>Dikarya</taxon>
        <taxon>Ascomycota</taxon>
        <taxon>Pezizomycotina</taxon>
        <taxon>Leotiomycetes</taxon>
        <taxon>Helotiales</taxon>
        <taxon>Sclerotiniaceae</taxon>
        <taxon>Botrytis</taxon>
    </lineage>
</organism>
<sequence>MPGNQLDGYGDWVVLHIINSMMSAQIEIKNVYLKHGKFHEMGNKDAEVSPATVNTYTIAPNTAKDIPSCGRASALYGTEGNVEVWAEGTKICKLFWSDPYSGNNDFQVQDYKMGPDSPYVVAVGDWNRSGGSLGNVHVEIAKKG</sequence>
<name>A0A4Z1EFR7_9HELO</name>
<accession>A0A4Z1EFR7</accession>
<keyword evidence="3" id="KW-1185">Reference proteome</keyword>
<gene>
    <name evidence="2" type="ORF">BTUL_0137g00370</name>
</gene>
<dbReference type="PIRSF" id="PIRSF007951">
    <property type="entry name" value="Hemolysin, aegerolysin type"/>
    <property type="match status" value="1"/>
</dbReference>
<dbReference type="Proteomes" id="UP000297777">
    <property type="component" value="Unassembled WGS sequence"/>
</dbReference>
<evidence type="ECO:0000313" key="2">
    <source>
        <dbReference type="EMBL" id="TGO10380.1"/>
    </source>
</evidence>
<dbReference type="GO" id="GO:0019836">
    <property type="term" value="P:symbiont-mediated hemolysis of host erythrocyte"/>
    <property type="evidence" value="ECO:0007669"/>
    <property type="project" value="InterPro"/>
</dbReference>